<sequence>MPFDAIGTSEGYEVKKILLIPFDPGGIQSQDKSPKRYDNWSITGLILGMLKVYAGLFEVDAFIGSSLVDMFVKCGPLLHAWKVFFSIQIQNVAQRNALIVVFVKCGHGGNAFQIFKKMPMRGISSNVVTFTYVLKASGSIKMLEQGHEVHDYVLKFDLLDHDMIVGTTLVDMYTNSLEEAQKVFNRIGDQNVVSWTDLIGGYAKLGQCKEACLGGLTCGLVKVEIFSVPLRELPTCLHIISWSRGHLDSPHIHADGEQTNEFKM</sequence>
<gene>
    <name evidence="2" type="ORF">GOP47_0021164</name>
</gene>
<dbReference type="GO" id="GO:0009451">
    <property type="term" value="P:RNA modification"/>
    <property type="evidence" value="ECO:0007669"/>
    <property type="project" value="InterPro"/>
</dbReference>
<evidence type="ECO:0008006" key="4">
    <source>
        <dbReference type="Google" id="ProtNLM"/>
    </source>
</evidence>
<evidence type="ECO:0000313" key="2">
    <source>
        <dbReference type="EMBL" id="KAI5064494.1"/>
    </source>
</evidence>
<dbReference type="Gene3D" id="1.25.40.10">
    <property type="entry name" value="Tetratricopeptide repeat domain"/>
    <property type="match status" value="2"/>
</dbReference>
<dbReference type="InterPro" id="IPR002885">
    <property type="entry name" value="PPR_rpt"/>
</dbReference>
<proteinExistence type="predicted"/>
<dbReference type="Pfam" id="PF13041">
    <property type="entry name" value="PPR_2"/>
    <property type="match status" value="1"/>
</dbReference>
<keyword evidence="3" id="KW-1185">Reference proteome</keyword>
<name>A0A9D4Z7M7_ADICA</name>
<keyword evidence="1" id="KW-0677">Repeat</keyword>
<dbReference type="Pfam" id="PF01535">
    <property type="entry name" value="PPR"/>
    <property type="match status" value="1"/>
</dbReference>
<protein>
    <recommendedName>
        <fullName evidence="4">Pentatricopeptide repeat-containing protein</fullName>
    </recommendedName>
</protein>
<dbReference type="AlphaFoldDB" id="A0A9D4Z7M7"/>
<evidence type="ECO:0000313" key="3">
    <source>
        <dbReference type="Proteomes" id="UP000886520"/>
    </source>
</evidence>
<accession>A0A9D4Z7M7</accession>
<dbReference type="PANTHER" id="PTHR24015:SF548">
    <property type="entry name" value="OS08G0340900 PROTEIN"/>
    <property type="match status" value="1"/>
</dbReference>
<dbReference type="EMBL" id="JABFUD020000020">
    <property type="protein sequence ID" value="KAI5064494.1"/>
    <property type="molecule type" value="Genomic_DNA"/>
</dbReference>
<dbReference type="OrthoDB" id="1893323at2759"/>
<dbReference type="InterPro" id="IPR046960">
    <property type="entry name" value="PPR_At4g14850-like_plant"/>
</dbReference>
<dbReference type="PANTHER" id="PTHR24015">
    <property type="entry name" value="OS07G0578800 PROTEIN-RELATED"/>
    <property type="match status" value="1"/>
</dbReference>
<dbReference type="Proteomes" id="UP000886520">
    <property type="component" value="Chromosome 20"/>
</dbReference>
<organism evidence="2 3">
    <name type="scientific">Adiantum capillus-veneris</name>
    <name type="common">Maidenhair fern</name>
    <dbReference type="NCBI Taxonomy" id="13818"/>
    <lineage>
        <taxon>Eukaryota</taxon>
        <taxon>Viridiplantae</taxon>
        <taxon>Streptophyta</taxon>
        <taxon>Embryophyta</taxon>
        <taxon>Tracheophyta</taxon>
        <taxon>Polypodiopsida</taxon>
        <taxon>Polypodiidae</taxon>
        <taxon>Polypodiales</taxon>
        <taxon>Pteridineae</taxon>
        <taxon>Pteridaceae</taxon>
        <taxon>Vittarioideae</taxon>
        <taxon>Adiantum</taxon>
    </lineage>
</organism>
<dbReference type="GO" id="GO:0003723">
    <property type="term" value="F:RNA binding"/>
    <property type="evidence" value="ECO:0007669"/>
    <property type="project" value="InterPro"/>
</dbReference>
<dbReference type="InterPro" id="IPR011990">
    <property type="entry name" value="TPR-like_helical_dom_sf"/>
</dbReference>
<evidence type="ECO:0000256" key="1">
    <source>
        <dbReference type="ARBA" id="ARBA00022737"/>
    </source>
</evidence>
<comment type="caution">
    <text evidence="2">The sequence shown here is derived from an EMBL/GenBank/DDBJ whole genome shotgun (WGS) entry which is preliminary data.</text>
</comment>
<reference evidence="2" key="1">
    <citation type="submission" date="2021-01" db="EMBL/GenBank/DDBJ databases">
        <title>Adiantum capillus-veneris genome.</title>
        <authorList>
            <person name="Fang Y."/>
            <person name="Liao Q."/>
        </authorList>
    </citation>
    <scope>NUCLEOTIDE SEQUENCE</scope>
    <source>
        <strain evidence="2">H3</strain>
        <tissue evidence="2">Leaf</tissue>
    </source>
</reference>